<dbReference type="SUPFAM" id="SSF53271">
    <property type="entry name" value="PRTase-like"/>
    <property type="match status" value="1"/>
</dbReference>
<dbReference type="Gene3D" id="3.40.50.2020">
    <property type="match status" value="1"/>
</dbReference>
<feature type="region of interest" description="Disordered" evidence="1">
    <location>
        <begin position="151"/>
        <end position="177"/>
    </location>
</feature>
<dbReference type="InterPro" id="IPR000836">
    <property type="entry name" value="PRTase_dom"/>
</dbReference>
<reference evidence="3" key="1">
    <citation type="submission" date="2019-03" db="EMBL/GenBank/DDBJ databases">
        <title>Long read genome sequence of the mycoparasitic Pythium oligandrum ATCC 38472 isolated from sugarbeet rhizosphere.</title>
        <authorList>
            <person name="Gaulin E."/>
        </authorList>
    </citation>
    <scope>NUCLEOTIDE SEQUENCE</scope>
    <source>
        <strain evidence="3">ATCC 38472_TT</strain>
    </source>
</reference>
<proteinExistence type="predicted"/>
<name>A0A8K1FI54_PYTOL</name>
<evidence type="ECO:0000259" key="2">
    <source>
        <dbReference type="Pfam" id="PF14681"/>
    </source>
</evidence>
<feature type="region of interest" description="Disordered" evidence="1">
    <location>
        <begin position="1"/>
        <end position="53"/>
    </location>
</feature>
<dbReference type="Pfam" id="PF14681">
    <property type="entry name" value="UPRTase"/>
    <property type="match status" value="1"/>
</dbReference>
<dbReference type="Proteomes" id="UP000794436">
    <property type="component" value="Unassembled WGS sequence"/>
</dbReference>
<gene>
    <name evidence="3" type="ORF">Poli38472_010787</name>
</gene>
<feature type="domain" description="Phosphoribosyltransferase" evidence="2">
    <location>
        <begin position="190"/>
        <end position="347"/>
    </location>
</feature>
<sequence length="365" mass="40912">MHPAKRRRLEMPQGPHDFQPRQNESSRPVSQLPTLSSLLQAQRTQGSSPSVHALRVPLETMAEITPITLRRVKTDESIASSSSSTSSTSSSPERRVPKTSRYLREMDRRTILQRIKNGEKQSVLAKEYHVSRAAICNLNKHRDLVLSRSDENPMAKHPKKPRFKAKPIPVEPPKATSTVYELDSRPVVVLRSRLQQQETSDRDFRRYTERLMRLVLEETLALASMRRDNSDAEYPPCVITLSDQAESSIMTEGFRAIEPLRPVGTIQFKDSSEMDVSIPPGLAQHSVLLLAPTAFSGERLCHAIKYILTRPGASQQRLSVVTLGMTQQALALIRAKYPGVSIVTAQVGNVDLLQSRLQQVLPRSS</sequence>
<feature type="compositionally biased region" description="Polar residues" evidence="1">
    <location>
        <begin position="20"/>
        <end position="50"/>
    </location>
</feature>
<feature type="compositionally biased region" description="Basic and acidic residues" evidence="1">
    <location>
        <begin position="92"/>
        <end position="101"/>
    </location>
</feature>
<protein>
    <recommendedName>
        <fullName evidence="2">Phosphoribosyltransferase domain-containing protein</fullName>
    </recommendedName>
</protein>
<dbReference type="EMBL" id="SPLM01000075">
    <property type="protein sequence ID" value="TMW61724.1"/>
    <property type="molecule type" value="Genomic_DNA"/>
</dbReference>
<dbReference type="AlphaFoldDB" id="A0A8K1FI54"/>
<evidence type="ECO:0000313" key="4">
    <source>
        <dbReference type="Proteomes" id="UP000794436"/>
    </source>
</evidence>
<accession>A0A8K1FI54</accession>
<dbReference type="InterPro" id="IPR029057">
    <property type="entry name" value="PRTase-like"/>
</dbReference>
<comment type="caution">
    <text evidence="3">The sequence shown here is derived from an EMBL/GenBank/DDBJ whole genome shotgun (WGS) entry which is preliminary data.</text>
</comment>
<evidence type="ECO:0000313" key="3">
    <source>
        <dbReference type="EMBL" id="TMW61724.1"/>
    </source>
</evidence>
<feature type="compositionally biased region" description="Basic residues" evidence="1">
    <location>
        <begin position="156"/>
        <end position="165"/>
    </location>
</feature>
<dbReference type="OrthoDB" id="106623at2759"/>
<evidence type="ECO:0000256" key="1">
    <source>
        <dbReference type="SAM" id="MobiDB-lite"/>
    </source>
</evidence>
<feature type="compositionally biased region" description="Low complexity" evidence="1">
    <location>
        <begin position="80"/>
        <end position="91"/>
    </location>
</feature>
<feature type="region of interest" description="Disordered" evidence="1">
    <location>
        <begin position="74"/>
        <end position="101"/>
    </location>
</feature>
<organism evidence="3 4">
    <name type="scientific">Pythium oligandrum</name>
    <name type="common">Mycoparasitic fungus</name>
    <dbReference type="NCBI Taxonomy" id="41045"/>
    <lineage>
        <taxon>Eukaryota</taxon>
        <taxon>Sar</taxon>
        <taxon>Stramenopiles</taxon>
        <taxon>Oomycota</taxon>
        <taxon>Peronosporomycetes</taxon>
        <taxon>Pythiales</taxon>
        <taxon>Pythiaceae</taxon>
        <taxon>Pythium</taxon>
    </lineage>
</organism>
<keyword evidence="4" id="KW-1185">Reference proteome</keyword>